<dbReference type="InterPro" id="IPR046457">
    <property type="entry name" value="PMI_typeI_cat"/>
</dbReference>
<sequence length="457" mass="47958">MTSLTPPSVHGEALAELYLLDGPVRDYAWGSAELLAELQGRDASGEPEAELWLGSHPGAPSVVHHLGASVPLNTLLAAAPAEALGGCLAAGIDASGDPHSPQLPFLVKLLAAAAPLSIQAHPTVTQAQQGWDAENARGTALDSPERCYKDRNHKPEMLIAITEFSALCGFRDPRDTAGTFRRLGKLQELSADVLTAVTEFSQRLEAGDLSGVFTALLDPEGPWADDTDNRTFATRLLTALCHPDNTDLVATDASLSTAVEIAAHHPDDPGVLVSMLMNRVNLSPGEAIFLGAGVVHAYLSGLGLETMASSDNVLRGGLTPKHINVTELQRVVDFTPTTDPRVHPASRGESEDGARVETFPVPVNDFIVTGIHLASQSTFHLHDAGPRILVCTAGEVRLEASEQSLDLTPGQAAFAPASTRALALADRSAGSAGSTQKPHNAEHPTTAFVIGCPSASR</sequence>
<dbReference type="NCBIfam" id="TIGR00218">
    <property type="entry name" value="manA"/>
    <property type="match status" value="1"/>
</dbReference>
<dbReference type="PANTHER" id="PTHR10309:SF0">
    <property type="entry name" value="MANNOSE-6-PHOSPHATE ISOMERASE"/>
    <property type="match status" value="1"/>
</dbReference>
<dbReference type="Gene3D" id="2.60.120.10">
    <property type="entry name" value="Jelly Rolls"/>
    <property type="match status" value="2"/>
</dbReference>
<dbReference type="PANTHER" id="PTHR10309">
    <property type="entry name" value="MANNOSE-6-PHOSPHATE ISOMERASE"/>
    <property type="match status" value="1"/>
</dbReference>
<dbReference type="EMBL" id="CP121252">
    <property type="protein sequence ID" value="WFP17383.1"/>
    <property type="molecule type" value="Genomic_DNA"/>
</dbReference>
<dbReference type="SUPFAM" id="SSF51182">
    <property type="entry name" value="RmlC-like cupins"/>
    <property type="match status" value="1"/>
</dbReference>
<comment type="cofactor">
    <cofactor evidence="2">
        <name>Zn(2+)</name>
        <dbReference type="ChEBI" id="CHEBI:29105"/>
    </cofactor>
</comment>
<evidence type="ECO:0000256" key="6">
    <source>
        <dbReference type="ARBA" id="ARBA00022833"/>
    </source>
</evidence>
<dbReference type="RefSeq" id="WP_278158825.1">
    <property type="nucleotide sequence ID" value="NZ_CP121252.1"/>
</dbReference>
<dbReference type="InterPro" id="IPR011051">
    <property type="entry name" value="RmlC_Cupin_sf"/>
</dbReference>
<dbReference type="PRINTS" id="PR00714">
    <property type="entry name" value="MAN6PISMRASE"/>
</dbReference>
<dbReference type="InterPro" id="IPR016305">
    <property type="entry name" value="Mannose-6-P_Isomerase"/>
</dbReference>
<comment type="catalytic activity">
    <reaction evidence="1">
        <text>D-mannose 6-phosphate = D-fructose 6-phosphate</text>
        <dbReference type="Rhea" id="RHEA:12356"/>
        <dbReference type="ChEBI" id="CHEBI:58735"/>
        <dbReference type="ChEBI" id="CHEBI:61527"/>
        <dbReference type="EC" id="5.3.1.8"/>
    </reaction>
</comment>
<evidence type="ECO:0000256" key="4">
    <source>
        <dbReference type="ARBA" id="ARBA00011956"/>
    </source>
</evidence>
<evidence type="ECO:0000256" key="3">
    <source>
        <dbReference type="ARBA" id="ARBA00010772"/>
    </source>
</evidence>
<dbReference type="Pfam" id="PF20511">
    <property type="entry name" value="PMI_typeI_cat"/>
    <property type="match status" value="1"/>
</dbReference>
<dbReference type="PROSITE" id="PS00965">
    <property type="entry name" value="PMI_I_1"/>
    <property type="match status" value="1"/>
</dbReference>
<keyword evidence="6" id="KW-0862">Zinc</keyword>
<comment type="similarity">
    <text evidence="3">Belongs to the mannose-6-phosphate isomerase type 1 family.</text>
</comment>
<gene>
    <name evidence="10" type="primary">manA</name>
    <name evidence="10" type="ORF">P8192_04545</name>
</gene>
<dbReference type="CDD" id="cd07011">
    <property type="entry name" value="cupin_PMI_type_I_N"/>
    <property type="match status" value="1"/>
</dbReference>
<accession>A0ABY8H9P6</accession>
<reference evidence="10 11" key="1">
    <citation type="submission" date="2023-04" db="EMBL/GenBank/DDBJ databases">
        <title>Funneling lignin-derived compounds into biodiesel using alkali-halophilic Citricoccus sp. P2.</title>
        <authorList>
            <person name="Luo C.-B."/>
        </authorList>
    </citation>
    <scope>NUCLEOTIDE SEQUENCE [LARGE SCALE GENOMIC DNA]</scope>
    <source>
        <strain evidence="10 11">P2</strain>
    </source>
</reference>
<evidence type="ECO:0000313" key="11">
    <source>
        <dbReference type="Proteomes" id="UP001219037"/>
    </source>
</evidence>
<dbReference type="PIRSF" id="PIRSF001480">
    <property type="entry name" value="Mannose-6-phosphate_isomerase"/>
    <property type="match status" value="1"/>
</dbReference>
<evidence type="ECO:0000256" key="5">
    <source>
        <dbReference type="ARBA" id="ARBA00022723"/>
    </source>
</evidence>
<evidence type="ECO:0000256" key="1">
    <source>
        <dbReference type="ARBA" id="ARBA00000757"/>
    </source>
</evidence>
<name>A0ABY8H9P6_9MICC</name>
<dbReference type="InterPro" id="IPR014710">
    <property type="entry name" value="RmlC-like_jellyroll"/>
</dbReference>
<dbReference type="Gene3D" id="1.10.441.10">
    <property type="entry name" value="Phosphomannose Isomerase, domain 2"/>
    <property type="match status" value="1"/>
</dbReference>
<dbReference type="Proteomes" id="UP001219037">
    <property type="component" value="Chromosome"/>
</dbReference>
<feature type="domain" description="Phosphomannose isomerase type I catalytic" evidence="9">
    <location>
        <begin position="20"/>
        <end position="171"/>
    </location>
</feature>
<keyword evidence="11" id="KW-1185">Reference proteome</keyword>
<evidence type="ECO:0000313" key="10">
    <source>
        <dbReference type="EMBL" id="WFP17383.1"/>
    </source>
</evidence>
<dbReference type="InterPro" id="IPR001250">
    <property type="entry name" value="Man6P_Isoase-1"/>
</dbReference>
<organism evidence="10 11">
    <name type="scientific">Citricoccus muralis</name>
    <dbReference type="NCBI Taxonomy" id="169134"/>
    <lineage>
        <taxon>Bacteria</taxon>
        <taxon>Bacillati</taxon>
        <taxon>Actinomycetota</taxon>
        <taxon>Actinomycetes</taxon>
        <taxon>Micrococcales</taxon>
        <taxon>Micrococcaceae</taxon>
        <taxon>Citricoccus</taxon>
    </lineage>
</organism>
<evidence type="ECO:0000256" key="8">
    <source>
        <dbReference type="SAM" id="MobiDB-lite"/>
    </source>
</evidence>
<dbReference type="EC" id="5.3.1.8" evidence="4"/>
<evidence type="ECO:0000259" key="9">
    <source>
        <dbReference type="Pfam" id="PF20511"/>
    </source>
</evidence>
<dbReference type="InterPro" id="IPR018050">
    <property type="entry name" value="Pmannose_isomerase-type1_CS"/>
</dbReference>
<keyword evidence="7 10" id="KW-0413">Isomerase</keyword>
<evidence type="ECO:0000256" key="7">
    <source>
        <dbReference type="ARBA" id="ARBA00023235"/>
    </source>
</evidence>
<evidence type="ECO:0000256" key="2">
    <source>
        <dbReference type="ARBA" id="ARBA00001947"/>
    </source>
</evidence>
<feature type="region of interest" description="Disordered" evidence="8">
    <location>
        <begin position="425"/>
        <end position="447"/>
    </location>
</feature>
<keyword evidence="5" id="KW-0479">Metal-binding</keyword>
<dbReference type="GO" id="GO:0004476">
    <property type="term" value="F:mannose-6-phosphate isomerase activity"/>
    <property type="evidence" value="ECO:0007669"/>
    <property type="project" value="UniProtKB-EC"/>
</dbReference>
<proteinExistence type="inferred from homology"/>
<protein>
    <recommendedName>
        <fullName evidence="4">mannose-6-phosphate isomerase</fullName>
        <ecNumber evidence="4">5.3.1.8</ecNumber>
    </recommendedName>
</protein>